<dbReference type="AlphaFoldDB" id="A0AA37M3T7"/>
<feature type="domain" description="PPC" evidence="2">
    <location>
        <begin position="186"/>
        <end position="298"/>
    </location>
</feature>
<reference evidence="3" key="2">
    <citation type="submission" date="2021-08" db="EMBL/GenBank/DDBJ databases">
        <authorList>
            <person name="Tani A."/>
            <person name="Ola A."/>
            <person name="Ogura Y."/>
            <person name="Katsura K."/>
            <person name="Hayashi T."/>
        </authorList>
    </citation>
    <scope>NUCLEOTIDE SEQUENCE</scope>
    <source>
        <strain evidence="3">JCM 32048</strain>
    </source>
</reference>
<keyword evidence="4" id="KW-1185">Reference proteome</keyword>
<accession>A0AA37M3T7</accession>
<dbReference type="SUPFAM" id="SSF117856">
    <property type="entry name" value="AF0104/ALDC/Ptd012-like"/>
    <property type="match status" value="2"/>
</dbReference>
<protein>
    <recommendedName>
        <fullName evidence="2">PPC domain-containing protein</fullName>
    </recommendedName>
</protein>
<proteinExistence type="predicted"/>
<dbReference type="PROSITE" id="PS51742">
    <property type="entry name" value="PPC"/>
    <property type="match status" value="2"/>
</dbReference>
<dbReference type="Proteomes" id="UP001055286">
    <property type="component" value="Unassembled WGS sequence"/>
</dbReference>
<evidence type="ECO:0000313" key="4">
    <source>
        <dbReference type="Proteomes" id="UP001055286"/>
    </source>
</evidence>
<feature type="region of interest" description="Disordered" evidence="1">
    <location>
        <begin position="1"/>
        <end position="21"/>
    </location>
</feature>
<evidence type="ECO:0000259" key="2">
    <source>
        <dbReference type="PROSITE" id="PS51742"/>
    </source>
</evidence>
<dbReference type="EMBL" id="BPQJ01000006">
    <property type="protein sequence ID" value="GJD61525.1"/>
    <property type="molecule type" value="Genomic_DNA"/>
</dbReference>
<dbReference type="RefSeq" id="WP_238190401.1">
    <property type="nucleotide sequence ID" value="NZ_BPQJ01000006.1"/>
</dbReference>
<sequence>MSASPTRPEEPPPFATLAQPGPVRPERWLAARGALLHRTFDLAPGRTLLDAVAGPLAEAGLRGGVVHLSGGSFAPFAYVMPALSSDPRFAAYYSETFRPAGETRLERATATFGEREGAAFLHVHGTWIEADGRRRAGHLLPAEVVVAEPVRAEAWGTAGAAWRVVPDAETNFPLFTPAPLVPAPLGEAGSGCLLLKIQPNEEVHAAIEAACQAHGLAVARVRGIGSIVRPAFADGRVIPTDASEVLIRDGTVRPGPAGALVAHLDIAVVDVAGDIHEGVLLRGANAACITFELCLAAG</sequence>
<evidence type="ECO:0000313" key="3">
    <source>
        <dbReference type="EMBL" id="GJD61525.1"/>
    </source>
</evidence>
<gene>
    <name evidence="3" type="ORF">MPEAHAMD_1668</name>
</gene>
<dbReference type="Pfam" id="PF03479">
    <property type="entry name" value="PCC"/>
    <property type="match status" value="1"/>
</dbReference>
<dbReference type="Gene3D" id="3.30.1330.80">
    <property type="entry name" value="Hypothetical protein, similar to alpha- acetolactate decarboxylase, domain 2"/>
    <property type="match status" value="2"/>
</dbReference>
<comment type="caution">
    <text evidence="3">The sequence shown here is derived from an EMBL/GenBank/DDBJ whole genome shotgun (WGS) entry which is preliminary data.</text>
</comment>
<dbReference type="InterPro" id="IPR005175">
    <property type="entry name" value="PPC_dom"/>
</dbReference>
<organism evidence="3 4">
    <name type="scientific">Methylobacterium frigidaeris</name>
    <dbReference type="NCBI Taxonomy" id="2038277"/>
    <lineage>
        <taxon>Bacteria</taxon>
        <taxon>Pseudomonadati</taxon>
        <taxon>Pseudomonadota</taxon>
        <taxon>Alphaproteobacteria</taxon>
        <taxon>Hyphomicrobiales</taxon>
        <taxon>Methylobacteriaceae</taxon>
        <taxon>Methylobacterium</taxon>
    </lineage>
</organism>
<feature type="domain" description="PPC" evidence="2">
    <location>
        <begin position="32"/>
        <end position="178"/>
    </location>
</feature>
<evidence type="ECO:0000256" key="1">
    <source>
        <dbReference type="SAM" id="MobiDB-lite"/>
    </source>
</evidence>
<name>A0AA37M3T7_9HYPH</name>
<reference evidence="3" key="1">
    <citation type="journal article" date="2016" name="Front. Microbiol.">
        <title>Genome Sequence of the Piezophilic, Mesophilic Sulfate-Reducing Bacterium Desulfovibrio indicus J2T.</title>
        <authorList>
            <person name="Cao J."/>
            <person name="Maignien L."/>
            <person name="Shao Z."/>
            <person name="Alain K."/>
            <person name="Jebbar M."/>
        </authorList>
    </citation>
    <scope>NUCLEOTIDE SEQUENCE</scope>
    <source>
        <strain evidence="3">JCM 32048</strain>
    </source>
</reference>